<dbReference type="Pfam" id="PF17783">
    <property type="entry name" value="WHD_CvfB"/>
    <property type="match status" value="1"/>
</dbReference>
<name>A0ABQ1PK66_9BACI</name>
<evidence type="ECO:0000256" key="1">
    <source>
        <dbReference type="PIRNR" id="PIRNR012524"/>
    </source>
</evidence>
<dbReference type="InterPro" id="IPR012340">
    <property type="entry name" value="NA-bd_OB-fold"/>
</dbReference>
<sequence>MTELQVGTTQNLSVLRAIETGYVLTLNNQEVLLHTNEATKELEVDEDVLVFLYHTKKGSMAATMSIPSVSFEQYDWVEVKESVKRLGVFVDIGISKDLLVSEDDLPIIEHVWPQAGDKLFVCLSNDQKGRLLAKPATENVVEMYCEPAPESLLHQLISGHIYRSNKVGSFLITEEGYRGFIHHSERKEEPRLGEWVKGRVIDVKSVGTLNISLRPVKEEALDEDSEEILAFMNERGGKMFFTDKSDPDEIRDTFNISKAAFKRALGRLLKQGKIEQHDGLTTLKDSE</sequence>
<comment type="similarity">
    <text evidence="1">Belongs to the CvfB family.</text>
</comment>
<dbReference type="Gene3D" id="1.10.10.10">
    <property type="entry name" value="Winged helix-like DNA-binding domain superfamily/Winged helix DNA-binding domain"/>
    <property type="match status" value="1"/>
</dbReference>
<organism evidence="3 4">
    <name type="scientific">Pontibacillus salipaludis</name>
    <dbReference type="NCBI Taxonomy" id="1697394"/>
    <lineage>
        <taxon>Bacteria</taxon>
        <taxon>Bacillati</taxon>
        <taxon>Bacillota</taxon>
        <taxon>Bacilli</taxon>
        <taxon>Bacillales</taxon>
        <taxon>Bacillaceae</taxon>
        <taxon>Pontibacillus</taxon>
    </lineage>
</organism>
<protein>
    <recommendedName>
        <fullName evidence="2">S1 motif domain-containing protein</fullName>
    </recommendedName>
</protein>
<comment type="caution">
    <text evidence="3">The sequence shown here is derived from an EMBL/GenBank/DDBJ whole genome shotgun (WGS) entry which is preliminary data.</text>
</comment>
<dbReference type="Pfam" id="PF21191">
    <property type="entry name" value="CvfB_1st"/>
    <property type="match status" value="1"/>
</dbReference>
<dbReference type="PIRSF" id="PIRSF012524">
    <property type="entry name" value="YitL_S1"/>
    <property type="match status" value="1"/>
</dbReference>
<dbReference type="EMBL" id="BMIN01000001">
    <property type="protein sequence ID" value="GGC98601.1"/>
    <property type="molecule type" value="Genomic_DNA"/>
</dbReference>
<dbReference type="PANTHER" id="PTHR37296">
    <property type="entry name" value="CONSERVED VIRULENCE FACTOR B"/>
    <property type="match status" value="1"/>
</dbReference>
<evidence type="ECO:0000313" key="3">
    <source>
        <dbReference type="EMBL" id="GGC98601.1"/>
    </source>
</evidence>
<dbReference type="PROSITE" id="PS50126">
    <property type="entry name" value="S1"/>
    <property type="match status" value="1"/>
</dbReference>
<dbReference type="Pfam" id="PF13509">
    <property type="entry name" value="S1_2"/>
    <property type="match status" value="1"/>
</dbReference>
<reference evidence="4" key="1">
    <citation type="journal article" date="2019" name="Int. J. Syst. Evol. Microbiol.">
        <title>The Global Catalogue of Microorganisms (GCM) 10K type strain sequencing project: providing services to taxonomists for standard genome sequencing and annotation.</title>
        <authorList>
            <consortium name="The Broad Institute Genomics Platform"/>
            <consortium name="The Broad Institute Genome Sequencing Center for Infectious Disease"/>
            <person name="Wu L."/>
            <person name="Ma J."/>
        </authorList>
    </citation>
    <scope>NUCLEOTIDE SEQUENCE [LARGE SCALE GENOMIC DNA]</scope>
    <source>
        <strain evidence="4">CGMCC 1.15353</strain>
    </source>
</reference>
<dbReference type="InterPro" id="IPR003029">
    <property type="entry name" value="S1_domain"/>
</dbReference>
<feature type="domain" description="S1 motif" evidence="2">
    <location>
        <begin position="154"/>
        <end position="214"/>
    </location>
</feature>
<dbReference type="RefSeq" id="WP_188650089.1">
    <property type="nucleotide sequence ID" value="NZ_BMIN01000001.1"/>
</dbReference>
<dbReference type="Pfam" id="PF21543">
    <property type="entry name" value="CvfB_2nd"/>
    <property type="match status" value="1"/>
</dbReference>
<dbReference type="InterPro" id="IPR048587">
    <property type="entry name" value="CvfB_S1_3rd"/>
</dbReference>
<dbReference type="Gene3D" id="2.40.50.140">
    <property type="entry name" value="Nucleic acid-binding proteins"/>
    <property type="match status" value="2"/>
</dbReference>
<dbReference type="Proteomes" id="UP000642571">
    <property type="component" value="Unassembled WGS sequence"/>
</dbReference>
<dbReference type="PANTHER" id="PTHR37296:SF1">
    <property type="entry name" value="CONSERVED VIRULENCE FACTOR B"/>
    <property type="match status" value="1"/>
</dbReference>
<keyword evidence="4" id="KW-1185">Reference proteome</keyword>
<accession>A0ABQ1PK66</accession>
<evidence type="ECO:0000259" key="2">
    <source>
        <dbReference type="PROSITE" id="PS50126"/>
    </source>
</evidence>
<dbReference type="InterPro" id="IPR040764">
    <property type="entry name" value="CvfB_WH"/>
</dbReference>
<dbReference type="InterPro" id="IPR014464">
    <property type="entry name" value="CvfB_fam"/>
</dbReference>
<proteinExistence type="inferred from homology"/>
<dbReference type="InterPro" id="IPR036388">
    <property type="entry name" value="WH-like_DNA-bd_sf"/>
</dbReference>
<gene>
    <name evidence="3" type="primary">yitL</name>
    <name evidence="3" type="ORF">GCM10011389_02190</name>
</gene>
<dbReference type="InterPro" id="IPR048588">
    <property type="entry name" value="CvfB_S1_2nd"/>
</dbReference>
<dbReference type="InterPro" id="IPR039566">
    <property type="entry name" value="CvfB_S1_st"/>
</dbReference>
<evidence type="ECO:0000313" key="4">
    <source>
        <dbReference type="Proteomes" id="UP000642571"/>
    </source>
</evidence>